<proteinExistence type="predicted"/>
<keyword evidence="2" id="KW-1185">Reference proteome</keyword>
<evidence type="ECO:0008006" key="3">
    <source>
        <dbReference type="Google" id="ProtNLM"/>
    </source>
</evidence>
<protein>
    <recommendedName>
        <fullName evidence="3">PaaX-like C-terminal domain-containing protein</fullName>
    </recommendedName>
</protein>
<accession>A0ABT9DBR4</accession>
<organism evidence="1 2">
    <name type="scientific">Actinotalea lenta</name>
    <dbReference type="NCBI Taxonomy" id="3064654"/>
    <lineage>
        <taxon>Bacteria</taxon>
        <taxon>Bacillati</taxon>
        <taxon>Actinomycetota</taxon>
        <taxon>Actinomycetes</taxon>
        <taxon>Micrococcales</taxon>
        <taxon>Cellulomonadaceae</taxon>
        <taxon>Actinotalea</taxon>
    </lineage>
</organism>
<evidence type="ECO:0000313" key="1">
    <source>
        <dbReference type="EMBL" id="MDO8108318.1"/>
    </source>
</evidence>
<evidence type="ECO:0000313" key="2">
    <source>
        <dbReference type="Proteomes" id="UP001232536"/>
    </source>
</evidence>
<reference evidence="1 2" key="1">
    <citation type="submission" date="2023-07" db="EMBL/GenBank/DDBJ databases">
        <title>Description of novel actinomycetes strains, isolated from tidal flat sediment.</title>
        <authorList>
            <person name="Lu C."/>
        </authorList>
    </citation>
    <scope>NUCLEOTIDE SEQUENCE [LARGE SCALE GENOMIC DNA]</scope>
    <source>
        <strain evidence="1 2">SYSU T00b441</strain>
    </source>
</reference>
<sequence length="137" mass="15336">MYLALRGRATGPELDKALWYGKRIDSQTRNSLVYRTRQRVGADVLPVVGADGFYRLGNAVTTDWSDFQRLARRGLAAGLDETDDLRSAMNLVRDRPLLGVPDADYSWAEHDVQHMISTIADVAPVLRRLLLEPGDEP</sequence>
<dbReference type="Proteomes" id="UP001232536">
    <property type="component" value="Unassembled WGS sequence"/>
</dbReference>
<dbReference type="EMBL" id="JAUQYP010000002">
    <property type="protein sequence ID" value="MDO8108318.1"/>
    <property type="molecule type" value="Genomic_DNA"/>
</dbReference>
<dbReference type="RefSeq" id="WP_304602026.1">
    <property type="nucleotide sequence ID" value="NZ_JAUQYP010000002.1"/>
</dbReference>
<name>A0ABT9DBR4_9CELL</name>
<comment type="caution">
    <text evidence="1">The sequence shown here is derived from an EMBL/GenBank/DDBJ whole genome shotgun (WGS) entry which is preliminary data.</text>
</comment>
<gene>
    <name evidence="1" type="ORF">Q6348_14055</name>
</gene>